<evidence type="ECO:0000313" key="3">
    <source>
        <dbReference type="Proteomes" id="UP000682733"/>
    </source>
</evidence>
<dbReference type="AlphaFoldDB" id="A0A8S2T183"/>
<dbReference type="EMBL" id="CAJOBA010052378">
    <property type="protein sequence ID" value="CAF4254227.1"/>
    <property type="molecule type" value="Genomic_DNA"/>
</dbReference>
<accession>A0A8S2T183</accession>
<dbReference type="Proteomes" id="UP000677228">
    <property type="component" value="Unassembled WGS sequence"/>
</dbReference>
<gene>
    <name evidence="1" type="ORF">OVA965_LOCUS35236</name>
    <name evidence="2" type="ORF">TMI583_LOCUS36197</name>
</gene>
<reference evidence="2" key="1">
    <citation type="submission" date="2021-02" db="EMBL/GenBank/DDBJ databases">
        <authorList>
            <person name="Nowell W R."/>
        </authorList>
    </citation>
    <scope>NUCLEOTIDE SEQUENCE</scope>
</reference>
<name>A0A8S2T183_9BILA</name>
<protein>
    <submittedName>
        <fullName evidence="2">Uncharacterized protein</fullName>
    </submittedName>
</protein>
<dbReference type="Proteomes" id="UP000682733">
    <property type="component" value="Unassembled WGS sequence"/>
</dbReference>
<evidence type="ECO:0000313" key="1">
    <source>
        <dbReference type="EMBL" id="CAF1460876.1"/>
    </source>
</evidence>
<feature type="non-terminal residue" evidence="2">
    <location>
        <position position="1"/>
    </location>
</feature>
<evidence type="ECO:0000313" key="2">
    <source>
        <dbReference type="EMBL" id="CAF4254227.1"/>
    </source>
</evidence>
<organism evidence="2 3">
    <name type="scientific">Didymodactylos carnosus</name>
    <dbReference type="NCBI Taxonomy" id="1234261"/>
    <lineage>
        <taxon>Eukaryota</taxon>
        <taxon>Metazoa</taxon>
        <taxon>Spiralia</taxon>
        <taxon>Gnathifera</taxon>
        <taxon>Rotifera</taxon>
        <taxon>Eurotatoria</taxon>
        <taxon>Bdelloidea</taxon>
        <taxon>Philodinida</taxon>
        <taxon>Philodinidae</taxon>
        <taxon>Didymodactylos</taxon>
    </lineage>
</organism>
<proteinExistence type="predicted"/>
<dbReference type="EMBL" id="CAJNOK010030512">
    <property type="protein sequence ID" value="CAF1460876.1"/>
    <property type="molecule type" value="Genomic_DNA"/>
</dbReference>
<comment type="caution">
    <text evidence="2">The sequence shown here is derived from an EMBL/GenBank/DDBJ whole genome shotgun (WGS) entry which is preliminary data.</text>
</comment>
<sequence length="41" mass="4863">FKMIDLTLVNGLQVLCWLKKFIQDESVLESFERTCGFLFYS</sequence>